<sequence length="146" mass="16166">MHCSPDVDRALRGYARQARLADEANKTRGGVHLSTRDVMRLATWHEEVTLLFADIKGFTSMAAALHPAQVMLFLNHLFNQFDDLLADHDVYKVETVRLNPSCGVLLGKDPVVEQADVATSPLYTSLRLALSQQQLETCPATEATCN</sequence>
<keyword evidence="5" id="KW-0472">Membrane</keyword>
<evidence type="ECO:0000256" key="2">
    <source>
        <dbReference type="ARBA" id="ARBA00022692"/>
    </source>
</evidence>
<dbReference type="GO" id="GO:0001653">
    <property type="term" value="F:peptide receptor activity"/>
    <property type="evidence" value="ECO:0007669"/>
    <property type="project" value="TreeGrafter"/>
</dbReference>
<feature type="domain" description="Guanylate cyclase" evidence="7">
    <location>
        <begin position="49"/>
        <end position="96"/>
    </location>
</feature>
<dbReference type="InterPro" id="IPR050401">
    <property type="entry name" value="Cyclic_nucleotide_synthase"/>
</dbReference>
<feature type="non-terminal residue" evidence="8">
    <location>
        <position position="1"/>
    </location>
</feature>
<keyword evidence="4" id="KW-1133">Transmembrane helix</keyword>
<evidence type="ECO:0000313" key="8">
    <source>
        <dbReference type="EMBL" id="GFH10721.1"/>
    </source>
</evidence>
<dbReference type="GO" id="GO:0035556">
    <property type="term" value="P:intracellular signal transduction"/>
    <property type="evidence" value="ECO:0007669"/>
    <property type="project" value="InterPro"/>
</dbReference>
<name>A0A699YMI4_HAELA</name>
<keyword evidence="9" id="KW-1185">Reference proteome</keyword>
<dbReference type="EMBL" id="BLLF01000340">
    <property type="protein sequence ID" value="GFH10721.1"/>
    <property type="molecule type" value="Genomic_DNA"/>
</dbReference>
<dbReference type="PROSITE" id="PS50125">
    <property type="entry name" value="GUANYLATE_CYCLASE_2"/>
    <property type="match status" value="1"/>
</dbReference>
<evidence type="ECO:0000256" key="3">
    <source>
        <dbReference type="ARBA" id="ARBA00022741"/>
    </source>
</evidence>
<evidence type="ECO:0000259" key="7">
    <source>
        <dbReference type="PROSITE" id="PS50125"/>
    </source>
</evidence>
<keyword evidence="2" id="KW-0812">Transmembrane</keyword>
<gene>
    <name evidence="8" type="ORF">HaLaN_06084</name>
</gene>
<evidence type="ECO:0000256" key="4">
    <source>
        <dbReference type="ARBA" id="ARBA00022989"/>
    </source>
</evidence>
<evidence type="ECO:0000256" key="5">
    <source>
        <dbReference type="ARBA" id="ARBA00023136"/>
    </source>
</evidence>
<keyword evidence="3" id="KW-0547">Nucleotide-binding</keyword>
<dbReference type="GO" id="GO:0000166">
    <property type="term" value="F:nucleotide binding"/>
    <property type="evidence" value="ECO:0007669"/>
    <property type="project" value="UniProtKB-KW"/>
</dbReference>
<dbReference type="GO" id="GO:0004016">
    <property type="term" value="F:adenylate cyclase activity"/>
    <property type="evidence" value="ECO:0007669"/>
    <property type="project" value="TreeGrafter"/>
</dbReference>
<dbReference type="Proteomes" id="UP000485058">
    <property type="component" value="Unassembled WGS sequence"/>
</dbReference>
<dbReference type="PANTHER" id="PTHR11920">
    <property type="entry name" value="GUANYLYL CYCLASE"/>
    <property type="match status" value="1"/>
</dbReference>
<comment type="subcellular location">
    <subcellularLocation>
        <location evidence="1">Membrane</location>
    </subcellularLocation>
</comment>
<evidence type="ECO:0000313" key="9">
    <source>
        <dbReference type="Proteomes" id="UP000485058"/>
    </source>
</evidence>
<dbReference type="SUPFAM" id="SSF55073">
    <property type="entry name" value="Nucleotide cyclase"/>
    <property type="match status" value="1"/>
</dbReference>
<reference evidence="8 9" key="1">
    <citation type="submission" date="2020-02" db="EMBL/GenBank/DDBJ databases">
        <title>Draft genome sequence of Haematococcus lacustris strain NIES-144.</title>
        <authorList>
            <person name="Morimoto D."/>
            <person name="Nakagawa S."/>
            <person name="Yoshida T."/>
            <person name="Sawayama S."/>
        </authorList>
    </citation>
    <scope>NUCLEOTIDE SEQUENCE [LARGE SCALE GENOMIC DNA]</scope>
    <source>
        <strain evidence="8 9">NIES-144</strain>
    </source>
</reference>
<dbReference type="InterPro" id="IPR001054">
    <property type="entry name" value="A/G_cyclase"/>
</dbReference>
<comment type="caution">
    <text evidence="8">The sequence shown here is derived from an EMBL/GenBank/DDBJ whole genome shotgun (WGS) entry which is preliminary data.</text>
</comment>
<protein>
    <submittedName>
        <fullName evidence="8">Guanylate cyclase domain-containing protein</fullName>
    </submittedName>
</protein>
<evidence type="ECO:0000256" key="6">
    <source>
        <dbReference type="ARBA" id="ARBA00023239"/>
    </source>
</evidence>
<proteinExistence type="predicted"/>
<dbReference type="Pfam" id="PF00211">
    <property type="entry name" value="Guanylate_cyc"/>
    <property type="match status" value="1"/>
</dbReference>
<dbReference type="AlphaFoldDB" id="A0A699YMI4"/>
<evidence type="ECO:0000256" key="1">
    <source>
        <dbReference type="ARBA" id="ARBA00004370"/>
    </source>
</evidence>
<dbReference type="GO" id="GO:0007168">
    <property type="term" value="P:receptor guanylyl cyclase signaling pathway"/>
    <property type="evidence" value="ECO:0007669"/>
    <property type="project" value="TreeGrafter"/>
</dbReference>
<dbReference type="PANTHER" id="PTHR11920:SF335">
    <property type="entry name" value="GUANYLATE CYCLASE"/>
    <property type="match status" value="1"/>
</dbReference>
<accession>A0A699YMI4</accession>
<dbReference type="GO" id="GO:0004383">
    <property type="term" value="F:guanylate cyclase activity"/>
    <property type="evidence" value="ECO:0007669"/>
    <property type="project" value="TreeGrafter"/>
</dbReference>
<dbReference type="Gene3D" id="3.30.70.1230">
    <property type="entry name" value="Nucleotide cyclase"/>
    <property type="match status" value="1"/>
</dbReference>
<organism evidence="8 9">
    <name type="scientific">Haematococcus lacustris</name>
    <name type="common">Green alga</name>
    <name type="synonym">Haematococcus pluvialis</name>
    <dbReference type="NCBI Taxonomy" id="44745"/>
    <lineage>
        <taxon>Eukaryota</taxon>
        <taxon>Viridiplantae</taxon>
        <taxon>Chlorophyta</taxon>
        <taxon>core chlorophytes</taxon>
        <taxon>Chlorophyceae</taxon>
        <taxon>CS clade</taxon>
        <taxon>Chlamydomonadales</taxon>
        <taxon>Haematococcaceae</taxon>
        <taxon>Haematococcus</taxon>
    </lineage>
</organism>
<dbReference type="InterPro" id="IPR029787">
    <property type="entry name" value="Nucleotide_cyclase"/>
</dbReference>
<dbReference type="GO" id="GO:0005886">
    <property type="term" value="C:plasma membrane"/>
    <property type="evidence" value="ECO:0007669"/>
    <property type="project" value="TreeGrafter"/>
</dbReference>
<keyword evidence="6" id="KW-0456">Lyase</keyword>